<dbReference type="PANTHER" id="PTHR30012:SF7">
    <property type="entry name" value="PROTEIN TRANSPORT PROTEIN HOFC HOMOLOG"/>
    <property type="match status" value="1"/>
</dbReference>
<evidence type="ECO:0000313" key="13">
    <source>
        <dbReference type="Proteomes" id="UP000464954"/>
    </source>
</evidence>
<evidence type="ECO:0000256" key="7">
    <source>
        <dbReference type="ARBA" id="ARBA00022989"/>
    </source>
</evidence>
<comment type="subcellular location">
    <subcellularLocation>
        <location evidence="1">Cell inner membrane</location>
        <topology evidence="1">Multi-pass membrane protein</topology>
    </subcellularLocation>
    <subcellularLocation>
        <location evidence="9">Cell membrane</location>
        <topology evidence="9">Multi-pass membrane protein</topology>
    </subcellularLocation>
</comment>
<keyword evidence="3 9" id="KW-0813">Transport</keyword>
<dbReference type="Proteomes" id="UP000464954">
    <property type="component" value="Chromosome"/>
</dbReference>
<feature type="domain" description="Type II secretion system protein GspF" evidence="11">
    <location>
        <begin position="226"/>
        <end position="348"/>
    </location>
</feature>
<dbReference type="GO" id="GO:0005886">
    <property type="term" value="C:plasma membrane"/>
    <property type="evidence" value="ECO:0007669"/>
    <property type="project" value="UniProtKB-SubCell"/>
</dbReference>
<protein>
    <submittedName>
        <fullName evidence="12">Type II secretion system F family protein</fullName>
    </submittedName>
</protein>
<evidence type="ECO:0000256" key="5">
    <source>
        <dbReference type="ARBA" id="ARBA00022519"/>
    </source>
</evidence>
<evidence type="ECO:0000256" key="9">
    <source>
        <dbReference type="RuleBase" id="RU003923"/>
    </source>
</evidence>
<dbReference type="InterPro" id="IPR018076">
    <property type="entry name" value="T2SS_GspF_dom"/>
</dbReference>
<dbReference type="KEGG" id="taer:GT409_15785"/>
<dbReference type="InterPro" id="IPR001992">
    <property type="entry name" value="T2SS_GspF/T4SS_PilC_CS"/>
</dbReference>
<feature type="transmembrane region" description="Helical" evidence="10">
    <location>
        <begin position="122"/>
        <end position="155"/>
    </location>
</feature>
<proteinExistence type="inferred from homology"/>
<reference evidence="12 13" key="1">
    <citation type="submission" date="2020-01" db="EMBL/GenBank/DDBJ databases">
        <title>Ponticoccus aerotolerans gen. nov., sp. nov., an anaerobic bacterium and proposal of Ponticoccusceae fam. nov., Ponticoccusles ord. nov. and Ponticoccuse classis nov. in the phylum Kiritimatiellaeota.</title>
        <authorList>
            <person name="Zhou L.Y."/>
            <person name="Du Z.J."/>
        </authorList>
    </citation>
    <scope>NUCLEOTIDE SEQUENCE [LARGE SCALE GENOMIC DNA]</scope>
    <source>
        <strain evidence="12 13">S-5007</strain>
    </source>
</reference>
<dbReference type="PANTHER" id="PTHR30012">
    <property type="entry name" value="GENERAL SECRETION PATHWAY PROTEIN"/>
    <property type="match status" value="1"/>
</dbReference>
<evidence type="ECO:0000256" key="3">
    <source>
        <dbReference type="ARBA" id="ARBA00022448"/>
    </source>
</evidence>
<sequence length="357" mass="39329">MAEKAKKKIKGARKIRLKELPIYTRQLSAMLSSGMPLVQSINALEEQTEDKNFKEVLKTVRMDVEGGAMYSDALGSYPQVFDNLYVNMMRAGETGGMLAETADRVAGFLEASNRLRAKVKSAMMYPSVVMTVALIICTCLIIWVVPVFAGMFGGFGAELPAPTQALMNVSDFIKSYWYIVISVIAAAIYSLRRYAQTDRGEYVLDGFKLRFPMIGVLARKIAITRFASTFSQLMSSGVPIIQAMTIVGVATGNRVIGQAILDARSNVEQGSTISSTLESNKEFPKMLIHMLSAGEKTGKMEEMLSKLSDFYQEEVDTMLEGLTSMLEPLLMVVIGIMIGGIVLCMFLPIFKMSELVM</sequence>
<keyword evidence="4" id="KW-1003">Cell membrane</keyword>
<gene>
    <name evidence="12" type="ORF">GT409_15785</name>
</gene>
<feature type="transmembrane region" description="Helical" evidence="10">
    <location>
        <begin position="329"/>
        <end position="350"/>
    </location>
</feature>
<evidence type="ECO:0000256" key="10">
    <source>
        <dbReference type="SAM" id="Phobius"/>
    </source>
</evidence>
<comment type="similarity">
    <text evidence="2 9">Belongs to the GSP F family.</text>
</comment>
<dbReference type="InterPro" id="IPR003004">
    <property type="entry name" value="GspF/PilC"/>
</dbReference>
<evidence type="ECO:0000313" key="12">
    <source>
        <dbReference type="EMBL" id="QHI70840.1"/>
    </source>
</evidence>
<keyword evidence="7 10" id="KW-1133">Transmembrane helix</keyword>
<evidence type="ECO:0000256" key="8">
    <source>
        <dbReference type="ARBA" id="ARBA00023136"/>
    </source>
</evidence>
<feature type="transmembrane region" description="Helical" evidence="10">
    <location>
        <begin position="175"/>
        <end position="191"/>
    </location>
</feature>
<dbReference type="GO" id="GO:0015628">
    <property type="term" value="P:protein secretion by the type II secretion system"/>
    <property type="evidence" value="ECO:0007669"/>
    <property type="project" value="TreeGrafter"/>
</dbReference>
<dbReference type="Gene3D" id="1.20.81.30">
    <property type="entry name" value="Type II secretion system (T2SS), domain F"/>
    <property type="match status" value="2"/>
</dbReference>
<name>A0A6P1M8B6_9BACT</name>
<dbReference type="PROSITE" id="PS00874">
    <property type="entry name" value="T2SP_F"/>
    <property type="match status" value="1"/>
</dbReference>
<dbReference type="AlphaFoldDB" id="A0A6P1M8B6"/>
<organism evidence="12 13">
    <name type="scientific">Tichowtungia aerotolerans</name>
    <dbReference type="NCBI Taxonomy" id="2697043"/>
    <lineage>
        <taxon>Bacteria</taxon>
        <taxon>Pseudomonadati</taxon>
        <taxon>Kiritimatiellota</taxon>
        <taxon>Tichowtungiia</taxon>
        <taxon>Tichowtungiales</taxon>
        <taxon>Tichowtungiaceae</taxon>
        <taxon>Tichowtungia</taxon>
    </lineage>
</organism>
<accession>A0A6P1M8B6</accession>
<keyword evidence="13" id="KW-1185">Reference proteome</keyword>
<feature type="domain" description="Type II secretion system protein GspF" evidence="11">
    <location>
        <begin position="24"/>
        <end position="146"/>
    </location>
</feature>
<evidence type="ECO:0000256" key="6">
    <source>
        <dbReference type="ARBA" id="ARBA00022692"/>
    </source>
</evidence>
<evidence type="ECO:0000259" key="11">
    <source>
        <dbReference type="Pfam" id="PF00482"/>
    </source>
</evidence>
<dbReference type="EMBL" id="CP047593">
    <property type="protein sequence ID" value="QHI70840.1"/>
    <property type="molecule type" value="Genomic_DNA"/>
</dbReference>
<keyword evidence="6 9" id="KW-0812">Transmembrane</keyword>
<dbReference type="FunFam" id="1.20.81.30:FF:000001">
    <property type="entry name" value="Type II secretion system protein F"/>
    <property type="match status" value="2"/>
</dbReference>
<dbReference type="InterPro" id="IPR042094">
    <property type="entry name" value="T2SS_GspF_sf"/>
</dbReference>
<keyword evidence="5" id="KW-0997">Cell inner membrane</keyword>
<dbReference type="Pfam" id="PF00482">
    <property type="entry name" value="T2SSF"/>
    <property type="match status" value="2"/>
</dbReference>
<dbReference type="PRINTS" id="PR00812">
    <property type="entry name" value="BCTERIALGSPF"/>
</dbReference>
<evidence type="ECO:0000256" key="1">
    <source>
        <dbReference type="ARBA" id="ARBA00004429"/>
    </source>
</evidence>
<keyword evidence="8 10" id="KW-0472">Membrane</keyword>
<evidence type="ECO:0000256" key="2">
    <source>
        <dbReference type="ARBA" id="ARBA00005745"/>
    </source>
</evidence>
<evidence type="ECO:0000256" key="4">
    <source>
        <dbReference type="ARBA" id="ARBA00022475"/>
    </source>
</evidence>
<dbReference type="RefSeq" id="WP_160630012.1">
    <property type="nucleotide sequence ID" value="NZ_CP047593.1"/>
</dbReference>